<proteinExistence type="inferred from homology"/>
<evidence type="ECO:0000313" key="4">
    <source>
        <dbReference type="EMBL" id="ETO40356.1"/>
    </source>
</evidence>
<dbReference type="GO" id="GO:0008897">
    <property type="term" value="F:holo-[acyl-carrier-protein] synthase activity"/>
    <property type="evidence" value="ECO:0007669"/>
    <property type="project" value="InterPro"/>
</dbReference>
<reference evidence="4 5" key="1">
    <citation type="submission" date="2012-08" db="EMBL/GenBank/DDBJ databases">
        <title>Genome sequencing of Lactobacillus florum 8D.</title>
        <authorList>
            <person name="Kim E.B."/>
            <person name="Marco M.L."/>
        </authorList>
    </citation>
    <scope>NUCLEOTIDE SEQUENCE [LARGE SCALE GENOMIC DNA]</scope>
    <source>
        <strain evidence="4 5">8D</strain>
    </source>
</reference>
<dbReference type="InterPro" id="IPR008278">
    <property type="entry name" value="4-PPantetheinyl_Trfase_dom"/>
</dbReference>
<sequence length="194" mass="21954">MFKYRSGWLSDVRYQSYYQQLGIIKQPKRQQTVVGKILLAELLGLPEQQFLTNPEFEIGPAGKPFFSHRPEYFNISHSNQLVVAAIADVEIGIDVEKQRSMTLSKYQRAFTAAELSYLRSLTPTRQTVELLRLWTVKEAVIKQQGLGLFSAGPRSVAVTVPRMEAATYKQHCFAIHFLGIDTAYVGSLALNEIK</sequence>
<keyword evidence="5" id="KW-1185">Reference proteome</keyword>
<dbReference type="GO" id="GO:0000287">
    <property type="term" value="F:magnesium ion binding"/>
    <property type="evidence" value="ECO:0007669"/>
    <property type="project" value="InterPro"/>
</dbReference>
<dbReference type="RefSeq" id="WP_035421961.1">
    <property type="nucleotide sequence ID" value="NZ_ALXG01000030.1"/>
</dbReference>
<organism evidence="4 5">
    <name type="scientific">Fructilactobacillus florum 8D</name>
    <dbReference type="NCBI Taxonomy" id="1221538"/>
    <lineage>
        <taxon>Bacteria</taxon>
        <taxon>Bacillati</taxon>
        <taxon>Bacillota</taxon>
        <taxon>Bacilli</taxon>
        <taxon>Lactobacillales</taxon>
        <taxon>Lactobacillaceae</taxon>
        <taxon>Fructilactobacillus</taxon>
    </lineage>
</organism>
<dbReference type="GO" id="GO:0019878">
    <property type="term" value="P:lysine biosynthetic process via aminoadipic acid"/>
    <property type="evidence" value="ECO:0007669"/>
    <property type="project" value="TreeGrafter"/>
</dbReference>
<dbReference type="Proteomes" id="UP000019474">
    <property type="component" value="Unassembled WGS sequence"/>
</dbReference>
<dbReference type="SUPFAM" id="SSF56214">
    <property type="entry name" value="4'-phosphopantetheinyl transferase"/>
    <property type="match status" value="2"/>
</dbReference>
<evidence type="ECO:0000259" key="3">
    <source>
        <dbReference type="Pfam" id="PF01648"/>
    </source>
</evidence>
<evidence type="ECO:0000313" key="5">
    <source>
        <dbReference type="Proteomes" id="UP000019474"/>
    </source>
</evidence>
<dbReference type="OrthoDB" id="9808281at2"/>
<dbReference type="GO" id="GO:0005829">
    <property type="term" value="C:cytosol"/>
    <property type="evidence" value="ECO:0007669"/>
    <property type="project" value="TreeGrafter"/>
</dbReference>
<dbReference type="PANTHER" id="PTHR12215:SF10">
    <property type="entry name" value="L-AMINOADIPATE-SEMIALDEHYDE DEHYDROGENASE-PHOSPHOPANTETHEINYL TRANSFERASE"/>
    <property type="match status" value="1"/>
</dbReference>
<comment type="similarity">
    <text evidence="1">Belongs to the P-Pant transferase superfamily. Gsp/Sfp/HetI/AcpT family.</text>
</comment>
<accession>W9EGH5</accession>
<feature type="domain" description="4'-phosphopantetheinyl transferase" evidence="3">
    <location>
        <begin position="91"/>
        <end position="158"/>
    </location>
</feature>
<dbReference type="Pfam" id="PF01648">
    <property type="entry name" value="ACPS"/>
    <property type="match status" value="1"/>
</dbReference>
<gene>
    <name evidence="4" type="ORF">B808_706</name>
</gene>
<dbReference type="InterPro" id="IPR037143">
    <property type="entry name" value="4-PPantetheinyl_Trfase_dom_sf"/>
</dbReference>
<dbReference type="Gene3D" id="3.90.470.20">
    <property type="entry name" value="4'-phosphopantetheinyl transferase domain"/>
    <property type="match status" value="2"/>
</dbReference>
<dbReference type="AlphaFoldDB" id="W9EGH5"/>
<comment type="caution">
    <text evidence="4">The sequence shown here is derived from an EMBL/GenBank/DDBJ whole genome shotgun (WGS) entry which is preliminary data.</text>
</comment>
<evidence type="ECO:0000256" key="2">
    <source>
        <dbReference type="ARBA" id="ARBA00022679"/>
    </source>
</evidence>
<protein>
    <submittedName>
        <fullName evidence="4">4'-phosphopantetheinyl transferase</fullName>
    </submittedName>
</protein>
<dbReference type="PANTHER" id="PTHR12215">
    <property type="entry name" value="PHOSPHOPANTETHEINE TRANSFERASE"/>
    <property type="match status" value="1"/>
</dbReference>
<dbReference type="PATRIC" id="fig|1221538.3.peg.712"/>
<dbReference type="EMBL" id="ALXG01000030">
    <property type="protein sequence ID" value="ETO40356.1"/>
    <property type="molecule type" value="Genomic_DNA"/>
</dbReference>
<name>W9EGH5_9LACO</name>
<keyword evidence="2 4" id="KW-0808">Transferase</keyword>
<dbReference type="InterPro" id="IPR050559">
    <property type="entry name" value="P-Pant_transferase_sf"/>
</dbReference>
<evidence type="ECO:0000256" key="1">
    <source>
        <dbReference type="ARBA" id="ARBA00010990"/>
    </source>
</evidence>